<sequence>AEFEDEDNIILQTVLIQRSNTIFKPLNILFDLICPHPVFLSQGNKPQICVELQLAWLTLEECKKIHKVFEDLGGLKNIIVAVDRTHIFMKNISNKDPEVYFTRKKCYAIHCQGIVNDKGIFTSFDIGWLASVHNA</sequence>
<keyword evidence="2" id="KW-0479">Metal-binding</keyword>
<comment type="cofactor">
    <cofactor evidence="1">
        <name>a divalent metal cation</name>
        <dbReference type="ChEBI" id="CHEBI:60240"/>
    </cofactor>
</comment>
<dbReference type="GO" id="GO:0046872">
    <property type="term" value="F:metal ion binding"/>
    <property type="evidence" value="ECO:0007669"/>
    <property type="project" value="UniProtKB-KW"/>
</dbReference>
<evidence type="ECO:0000313" key="4">
    <source>
        <dbReference type="EMBL" id="CAI2185410.1"/>
    </source>
</evidence>
<name>A0A9W4WTC0_9GLOM</name>
<dbReference type="Proteomes" id="UP001153678">
    <property type="component" value="Unassembled WGS sequence"/>
</dbReference>
<organism evidence="4 5">
    <name type="scientific">Funneliformis geosporum</name>
    <dbReference type="NCBI Taxonomy" id="1117311"/>
    <lineage>
        <taxon>Eukaryota</taxon>
        <taxon>Fungi</taxon>
        <taxon>Fungi incertae sedis</taxon>
        <taxon>Mucoromycota</taxon>
        <taxon>Glomeromycotina</taxon>
        <taxon>Glomeromycetes</taxon>
        <taxon>Glomerales</taxon>
        <taxon>Glomeraceae</taxon>
        <taxon>Funneliformis</taxon>
    </lineage>
</organism>
<comment type="caution">
    <text evidence="4">The sequence shown here is derived from an EMBL/GenBank/DDBJ whole genome shotgun (WGS) entry which is preliminary data.</text>
</comment>
<evidence type="ECO:0000256" key="1">
    <source>
        <dbReference type="ARBA" id="ARBA00001968"/>
    </source>
</evidence>
<dbReference type="AlphaFoldDB" id="A0A9W4WTC0"/>
<dbReference type="InterPro" id="IPR027806">
    <property type="entry name" value="HARBI1_dom"/>
</dbReference>
<dbReference type="Pfam" id="PF13359">
    <property type="entry name" value="DDE_Tnp_4"/>
    <property type="match status" value="1"/>
</dbReference>
<dbReference type="EMBL" id="CAMKVN010003710">
    <property type="protein sequence ID" value="CAI2185410.1"/>
    <property type="molecule type" value="Genomic_DNA"/>
</dbReference>
<gene>
    <name evidence="4" type="ORF">FWILDA_LOCUS12063</name>
</gene>
<evidence type="ECO:0000313" key="5">
    <source>
        <dbReference type="Proteomes" id="UP001153678"/>
    </source>
</evidence>
<protein>
    <submittedName>
        <fullName evidence="4">13045_t:CDS:1</fullName>
    </submittedName>
</protein>
<accession>A0A9W4WTC0</accession>
<evidence type="ECO:0000256" key="2">
    <source>
        <dbReference type="ARBA" id="ARBA00022723"/>
    </source>
</evidence>
<proteinExistence type="predicted"/>
<feature type="non-terminal residue" evidence="4">
    <location>
        <position position="1"/>
    </location>
</feature>
<feature type="domain" description="DDE Tnp4" evidence="3">
    <location>
        <begin position="82"/>
        <end position="134"/>
    </location>
</feature>
<reference evidence="4" key="1">
    <citation type="submission" date="2022-08" db="EMBL/GenBank/DDBJ databases">
        <authorList>
            <person name="Kallberg Y."/>
            <person name="Tangrot J."/>
            <person name="Rosling A."/>
        </authorList>
    </citation>
    <scope>NUCLEOTIDE SEQUENCE</scope>
    <source>
        <strain evidence="4">Wild A</strain>
    </source>
</reference>
<dbReference type="OrthoDB" id="2371547at2759"/>
<keyword evidence="5" id="KW-1185">Reference proteome</keyword>
<evidence type="ECO:0000259" key="3">
    <source>
        <dbReference type="Pfam" id="PF13359"/>
    </source>
</evidence>